<feature type="region of interest" description="Disordered" evidence="1">
    <location>
        <begin position="297"/>
        <end position="317"/>
    </location>
</feature>
<comment type="caution">
    <text evidence="3">The sequence shown here is derived from an EMBL/GenBank/DDBJ whole genome shotgun (WGS) entry which is preliminary data.</text>
</comment>
<evidence type="ECO:0000256" key="1">
    <source>
        <dbReference type="SAM" id="MobiDB-lite"/>
    </source>
</evidence>
<dbReference type="RefSeq" id="WP_306887677.1">
    <property type="nucleotide sequence ID" value="NZ_JAUSUL010000008.1"/>
</dbReference>
<feature type="domain" description="ParB/Spo0J HTH" evidence="2">
    <location>
        <begin position="121"/>
        <end position="180"/>
    </location>
</feature>
<dbReference type="InterPro" id="IPR041468">
    <property type="entry name" value="HTH_ParB/Spo0J"/>
</dbReference>
<dbReference type="InterPro" id="IPR050336">
    <property type="entry name" value="Chromosome_partition/occlusion"/>
</dbReference>
<feature type="compositionally biased region" description="Basic and acidic residues" evidence="1">
    <location>
        <begin position="250"/>
        <end position="259"/>
    </location>
</feature>
<dbReference type="InterPro" id="IPR036086">
    <property type="entry name" value="ParB/Sulfiredoxin_sf"/>
</dbReference>
<organism evidence="3 4">
    <name type="scientific">Amorphus orientalis</name>
    <dbReference type="NCBI Taxonomy" id="649198"/>
    <lineage>
        <taxon>Bacteria</taxon>
        <taxon>Pseudomonadati</taxon>
        <taxon>Pseudomonadota</taxon>
        <taxon>Alphaproteobacteria</taxon>
        <taxon>Hyphomicrobiales</taxon>
        <taxon>Amorphaceae</taxon>
        <taxon>Amorphus</taxon>
    </lineage>
</organism>
<dbReference type="CDD" id="cd16387">
    <property type="entry name" value="ParB_N_Srx"/>
    <property type="match status" value="1"/>
</dbReference>
<protein>
    <submittedName>
        <fullName evidence="3">ParB/RepB/Spo0J family partition protein</fullName>
    </submittedName>
</protein>
<reference evidence="3" key="1">
    <citation type="submission" date="2023-07" db="EMBL/GenBank/DDBJ databases">
        <title>Genomic Encyclopedia of Type Strains, Phase IV (KMG-IV): sequencing the most valuable type-strain genomes for metagenomic binning, comparative biology and taxonomic classification.</title>
        <authorList>
            <person name="Goeker M."/>
        </authorList>
    </citation>
    <scope>NUCLEOTIDE SEQUENCE</scope>
    <source>
        <strain evidence="3">DSM 21202</strain>
    </source>
</reference>
<keyword evidence="4" id="KW-1185">Reference proteome</keyword>
<gene>
    <name evidence="3" type="ORF">J2S73_004237</name>
</gene>
<proteinExistence type="predicted"/>
<dbReference type="GO" id="GO:0005694">
    <property type="term" value="C:chromosome"/>
    <property type="evidence" value="ECO:0007669"/>
    <property type="project" value="TreeGrafter"/>
</dbReference>
<dbReference type="SUPFAM" id="SSF109709">
    <property type="entry name" value="KorB DNA-binding domain-like"/>
    <property type="match status" value="1"/>
</dbReference>
<feature type="compositionally biased region" description="Basic and acidic residues" evidence="1">
    <location>
        <begin position="209"/>
        <end position="229"/>
    </location>
</feature>
<dbReference type="Gene3D" id="3.90.1530.30">
    <property type="match status" value="1"/>
</dbReference>
<evidence type="ECO:0000313" key="4">
    <source>
        <dbReference type="Proteomes" id="UP001229244"/>
    </source>
</evidence>
<sequence>MAGIKDIAKGRSDLFRVHTSDLHIKEGWNSRDFDDPENKEHVDKLAQSIAAVGVKQPLTAYLEGGKLYIEDGESRFRGALRAIEEYEADPDMLLSVRMSDKEASDADRVLSQIVRNSGKPFSPLETATVYKRLKELGLSDSEIARQTGVSRVYVAQLVGLADMRDEIKDLVRKGRISATLAIETVQGCGGDEDAALKVLRDAVAAANEAGKERATAKHVRSAKEPRGSDEGGGGEGDLPAPSPKAPKAPTKAEKTSARVEELQRCFKRMKSDHDGWVRIPVEDYEAIAGLLDLPFDLPAHLGAPPAPSTEIEDEDVC</sequence>
<dbReference type="Gene3D" id="1.10.10.2830">
    <property type="match status" value="1"/>
</dbReference>
<feature type="region of interest" description="Disordered" evidence="1">
    <location>
        <begin position="209"/>
        <end position="259"/>
    </location>
</feature>
<dbReference type="SUPFAM" id="SSF110849">
    <property type="entry name" value="ParB/Sulfiredoxin"/>
    <property type="match status" value="1"/>
</dbReference>
<dbReference type="AlphaFoldDB" id="A0AAE3VT77"/>
<evidence type="ECO:0000259" key="2">
    <source>
        <dbReference type="Pfam" id="PF17762"/>
    </source>
</evidence>
<name>A0AAE3VT77_9HYPH</name>
<dbReference type="PANTHER" id="PTHR33375:SF1">
    <property type="entry name" value="CHROMOSOME-PARTITIONING PROTEIN PARB-RELATED"/>
    <property type="match status" value="1"/>
</dbReference>
<dbReference type="Proteomes" id="UP001229244">
    <property type="component" value="Unassembled WGS sequence"/>
</dbReference>
<dbReference type="GO" id="GO:0007059">
    <property type="term" value="P:chromosome segregation"/>
    <property type="evidence" value="ECO:0007669"/>
    <property type="project" value="TreeGrafter"/>
</dbReference>
<dbReference type="PANTHER" id="PTHR33375">
    <property type="entry name" value="CHROMOSOME-PARTITIONING PROTEIN PARB-RELATED"/>
    <property type="match status" value="1"/>
</dbReference>
<evidence type="ECO:0000313" key="3">
    <source>
        <dbReference type="EMBL" id="MDQ0317750.1"/>
    </source>
</evidence>
<dbReference type="Pfam" id="PF17762">
    <property type="entry name" value="HTH_ParB"/>
    <property type="match status" value="1"/>
</dbReference>
<accession>A0AAE3VT77</accession>
<dbReference type="EMBL" id="JAUSUL010000008">
    <property type="protein sequence ID" value="MDQ0317750.1"/>
    <property type="molecule type" value="Genomic_DNA"/>
</dbReference>